<dbReference type="STRING" id="554155.C5FNU6"/>
<feature type="signal peptide" evidence="1">
    <location>
        <begin position="1"/>
        <end position="22"/>
    </location>
</feature>
<sequence>MPILNLLTITLLLSLFSSSLFAEDTSLTRCHTVGCLLSTVMIADANTANLHGCAIIFNNPPFKKFKYPMKEGKIGGTSVFVNMTDSRAAAGLCSDVRASDVADKANGYACEKLEQKMKQDFDGCTSFGGRGNSLGNFTIQSLDNLVEPTQQKSDRLMKIANNMSYGNNTNTYEDYTIEAYKITQVLTIFLGGNNSLVDHTSSQMTCLKVITEQQVSNPDRLGNIAIALKGNWLFTSIFVFMGISRCYRQATNYTFTSANDNIQLLLFYIRSKMNL</sequence>
<evidence type="ECO:0000256" key="1">
    <source>
        <dbReference type="SAM" id="SignalP"/>
    </source>
</evidence>
<proteinExistence type="predicted"/>
<dbReference type="Proteomes" id="UP000002035">
    <property type="component" value="Unassembled WGS sequence"/>
</dbReference>
<organism evidence="2 3">
    <name type="scientific">Arthroderma otae (strain ATCC MYA-4605 / CBS 113480)</name>
    <name type="common">Microsporum canis</name>
    <dbReference type="NCBI Taxonomy" id="554155"/>
    <lineage>
        <taxon>Eukaryota</taxon>
        <taxon>Fungi</taxon>
        <taxon>Dikarya</taxon>
        <taxon>Ascomycota</taxon>
        <taxon>Pezizomycotina</taxon>
        <taxon>Eurotiomycetes</taxon>
        <taxon>Eurotiomycetidae</taxon>
        <taxon>Onygenales</taxon>
        <taxon>Arthrodermataceae</taxon>
        <taxon>Microsporum</taxon>
    </lineage>
</organism>
<keyword evidence="1" id="KW-0732">Signal</keyword>
<dbReference type="eggNOG" id="ENOG502SP04">
    <property type="taxonomic scope" value="Eukaryota"/>
</dbReference>
<dbReference type="GeneID" id="9229996"/>
<dbReference type="RefSeq" id="XP_002846881.1">
    <property type="nucleotide sequence ID" value="XM_002846835.1"/>
</dbReference>
<evidence type="ECO:0000313" key="2">
    <source>
        <dbReference type="EMBL" id="EEQ31799.1"/>
    </source>
</evidence>
<dbReference type="OrthoDB" id="4171120at2759"/>
<gene>
    <name evidence="2" type="ORF">MCYG_04618</name>
</gene>
<dbReference type="EMBL" id="DS995704">
    <property type="protein sequence ID" value="EEQ31799.1"/>
    <property type="molecule type" value="Genomic_DNA"/>
</dbReference>
<reference evidence="3" key="1">
    <citation type="journal article" date="2012" name="MBio">
        <title>Comparative genome analysis of Trichophyton rubrum and related dermatophytes reveals candidate genes involved in infection.</title>
        <authorList>
            <person name="Martinez D.A."/>
            <person name="Oliver B.G."/>
            <person name="Graeser Y."/>
            <person name="Goldberg J.M."/>
            <person name="Li W."/>
            <person name="Martinez-Rossi N.M."/>
            <person name="Monod M."/>
            <person name="Shelest E."/>
            <person name="Barton R.C."/>
            <person name="Birch E."/>
            <person name="Brakhage A.A."/>
            <person name="Chen Z."/>
            <person name="Gurr S.J."/>
            <person name="Heiman D."/>
            <person name="Heitman J."/>
            <person name="Kosti I."/>
            <person name="Rossi A."/>
            <person name="Saif S."/>
            <person name="Samalova M."/>
            <person name="Saunders C.W."/>
            <person name="Shea T."/>
            <person name="Summerbell R.C."/>
            <person name="Xu J."/>
            <person name="Young S."/>
            <person name="Zeng Q."/>
            <person name="Birren B.W."/>
            <person name="Cuomo C.A."/>
            <person name="White T.C."/>
        </authorList>
    </citation>
    <scope>NUCLEOTIDE SEQUENCE [LARGE SCALE GENOMIC DNA]</scope>
    <source>
        <strain evidence="3">ATCC MYA-4605 / CBS 113480</strain>
    </source>
</reference>
<dbReference type="HOGENOM" id="CLU_072870_0_0_1"/>
<feature type="chain" id="PRO_5002949573" evidence="1">
    <location>
        <begin position="23"/>
        <end position="275"/>
    </location>
</feature>
<accession>C5FNU6</accession>
<dbReference type="AlphaFoldDB" id="C5FNU6"/>
<keyword evidence="3" id="KW-1185">Reference proteome</keyword>
<evidence type="ECO:0000313" key="3">
    <source>
        <dbReference type="Proteomes" id="UP000002035"/>
    </source>
</evidence>
<name>C5FNU6_ARTOC</name>
<protein>
    <submittedName>
        <fullName evidence="2">Uncharacterized protein</fullName>
    </submittedName>
</protein>
<dbReference type="VEuPathDB" id="FungiDB:MCYG_04618"/>